<evidence type="ECO:0000313" key="1">
    <source>
        <dbReference type="EMBL" id="KAA3157377.1"/>
    </source>
</evidence>
<keyword evidence="2" id="KW-1185">Reference proteome</keyword>
<feature type="non-terminal residue" evidence="1">
    <location>
        <position position="64"/>
    </location>
</feature>
<protein>
    <submittedName>
        <fullName evidence="1">DUF1273 domain-containing protein</fullName>
    </submittedName>
</protein>
<name>A0ABQ6S063_9BACT</name>
<sequence>MTKYDKAVSVCFSGHRSVPFAKRRELKQCLKSEIAKAYADGYRYFYCGMAMGFDLLAAEAALSL</sequence>
<proteinExistence type="predicted"/>
<dbReference type="Gene3D" id="3.40.50.450">
    <property type="match status" value="1"/>
</dbReference>
<comment type="caution">
    <text evidence="1">The sequence shown here is derived from an EMBL/GenBank/DDBJ whole genome shotgun (WGS) entry which is preliminary data.</text>
</comment>
<reference evidence="1 2" key="1">
    <citation type="journal article" date="2019" name="Nat. Med.">
        <title>A library of human gut bacterial isolates paired with longitudinal multiomics data enables mechanistic microbiome research.</title>
        <authorList>
            <person name="Poyet M."/>
            <person name="Groussin M."/>
            <person name="Gibbons S.M."/>
            <person name="Avila-Pacheco J."/>
            <person name="Jiang X."/>
            <person name="Kearney S.M."/>
            <person name="Perrotta A.R."/>
            <person name="Berdy B."/>
            <person name="Zhao S."/>
            <person name="Lieberman T.D."/>
            <person name="Swanson P.K."/>
            <person name="Smith M."/>
            <person name="Roesemann S."/>
            <person name="Alexander J.E."/>
            <person name="Rich S.A."/>
            <person name="Livny J."/>
            <person name="Vlamakis H."/>
            <person name="Clish C."/>
            <person name="Bullock K."/>
            <person name="Deik A."/>
            <person name="Scott J."/>
            <person name="Pierce K.A."/>
            <person name="Xavier R.J."/>
            <person name="Alm E.J."/>
        </authorList>
    </citation>
    <scope>NUCLEOTIDE SEQUENCE [LARGE SCALE GENOMIC DNA]</scope>
    <source>
        <strain evidence="1 2">BIOML-A1</strain>
    </source>
</reference>
<organism evidence="1 2">
    <name type="scientific">Alistipes finegoldii</name>
    <dbReference type="NCBI Taxonomy" id="214856"/>
    <lineage>
        <taxon>Bacteria</taxon>
        <taxon>Pseudomonadati</taxon>
        <taxon>Bacteroidota</taxon>
        <taxon>Bacteroidia</taxon>
        <taxon>Bacteroidales</taxon>
        <taxon>Rikenellaceae</taxon>
        <taxon>Alistipes</taxon>
    </lineage>
</organism>
<dbReference type="Proteomes" id="UP000324870">
    <property type="component" value="Unassembled WGS sequence"/>
</dbReference>
<gene>
    <name evidence="1" type="ORF">F2A26_14790</name>
</gene>
<evidence type="ECO:0000313" key="2">
    <source>
        <dbReference type="Proteomes" id="UP000324870"/>
    </source>
</evidence>
<dbReference type="SUPFAM" id="SSF102405">
    <property type="entry name" value="MCP/YpsA-like"/>
    <property type="match status" value="1"/>
</dbReference>
<dbReference type="EMBL" id="VVND01000062">
    <property type="protein sequence ID" value="KAA3157377.1"/>
    <property type="molecule type" value="Genomic_DNA"/>
</dbReference>
<accession>A0ABQ6S063</accession>